<name>A0AA38C2M6_TAXCH</name>
<dbReference type="InterPro" id="IPR058680">
    <property type="entry name" value="NBD_SMAX1-like"/>
</dbReference>
<reference evidence="6 7" key="1">
    <citation type="journal article" date="2021" name="Nat. Plants">
        <title>The Taxus genome provides insights into paclitaxel biosynthesis.</title>
        <authorList>
            <person name="Xiong X."/>
            <person name="Gou J."/>
            <person name="Liao Q."/>
            <person name="Li Y."/>
            <person name="Zhou Q."/>
            <person name="Bi G."/>
            <person name="Li C."/>
            <person name="Du R."/>
            <person name="Wang X."/>
            <person name="Sun T."/>
            <person name="Guo L."/>
            <person name="Liang H."/>
            <person name="Lu P."/>
            <person name="Wu Y."/>
            <person name="Zhang Z."/>
            <person name="Ro D.K."/>
            <person name="Shang Y."/>
            <person name="Huang S."/>
            <person name="Yan J."/>
        </authorList>
    </citation>
    <scope>NUCLEOTIDE SEQUENCE [LARGE SCALE GENOMIC DNA]</scope>
    <source>
        <strain evidence="6">Ta-2019</strain>
    </source>
</reference>
<dbReference type="SUPFAM" id="SSF81923">
    <property type="entry name" value="Double Clp-N motif"/>
    <property type="match status" value="1"/>
</dbReference>
<keyword evidence="2 3" id="KW-0677">Repeat</keyword>
<evidence type="ECO:0000256" key="3">
    <source>
        <dbReference type="PROSITE-ProRule" id="PRU01251"/>
    </source>
</evidence>
<gene>
    <name evidence="6" type="ORF">KI387_032540</name>
</gene>
<dbReference type="EMBL" id="JAHRHJ020003813">
    <property type="protein sequence ID" value="KAH9288423.1"/>
    <property type="molecule type" value="Genomic_DNA"/>
</dbReference>
<feature type="compositionally biased region" description="Polar residues" evidence="4">
    <location>
        <begin position="168"/>
        <end position="180"/>
    </location>
</feature>
<dbReference type="InterPro" id="IPR051650">
    <property type="entry name" value="SL_signaling_regulator"/>
</dbReference>
<dbReference type="Pfam" id="PF02861">
    <property type="entry name" value="Clp_N"/>
    <property type="match status" value="1"/>
</dbReference>
<protein>
    <recommendedName>
        <fullName evidence="5">Clp R domain-containing protein</fullName>
    </recommendedName>
</protein>
<dbReference type="InterPro" id="IPR004176">
    <property type="entry name" value="Clp_R_N"/>
</dbReference>
<dbReference type="Gene3D" id="1.10.1780.10">
    <property type="entry name" value="Clp, N-terminal domain"/>
    <property type="match status" value="1"/>
</dbReference>
<feature type="non-terminal residue" evidence="6">
    <location>
        <position position="532"/>
    </location>
</feature>
<evidence type="ECO:0000259" key="5">
    <source>
        <dbReference type="PROSITE" id="PS51903"/>
    </source>
</evidence>
<evidence type="ECO:0000256" key="2">
    <source>
        <dbReference type="ARBA" id="ARBA00022737"/>
    </source>
</evidence>
<dbReference type="InterPro" id="IPR036628">
    <property type="entry name" value="Clp_N_dom_sf"/>
</dbReference>
<evidence type="ECO:0000313" key="6">
    <source>
        <dbReference type="EMBL" id="KAH9288423.1"/>
    </source>
</evidence>
<dbReference type="PANTHER" id="PTHR43572">
    <property type="entry name" value="CHAPERONE PROTEIN CLPD, CHLOROPLASTIC"/>
    <property type="match status" value="1"/>
</dbReference>
<dbReference type="PANTHER" id="PTHR43572:SF3">
    <property type="entry name" value="PROTEIN SMAX1-LIKE 5"/>
    <property type="match status" value="1"/>
</dbReference>
<feature type="region of interest" description="Disordered" evidence="4">
    <location>
        <begin position="479"/>
        <end position="504"/>
    </location>
</feature>
<dbReference type="Proteomes" id="UP000824469">
    <property type="component" value="Unassembled WGS sequence"/>
</dbReference>
<sequence>MRANFHNTLTLEAATVLRRAVGLASRRGHAQATPLHVAAALLACNTTLLRQACLQYSHGASAVLPLQWRALEMCLNVALNRLAGATVQQQQGPPSLSNALIAALKRAQAHQRRGCIEQQQAQGLMGVCKVEMEQLVISILDDPSVSRVMREAGFYTTHVKTSAEDTHGSSNHATNLSSLVKHNHGEDSSGYCRTKHEHYAKSLDLFCLKPSKPPSESISRDTKSLVDTLVSPKGTNTVIVGDEVLYTQSIVGELMVRIESGNVPDRLKNVQFITPEVFSSILLDDIDDVQRKLADLNRTLSNCCRSNSGVLVYVGDLRWTLVEAAQIYNSSSSYHSYSAVEHVIVEVGRMLEFYGHRVCLVGTASYATFMQCKTRQPCLECEWKLQALNVSCGGLDLSLHSSALREDAKMGSGEFFISNTIELNSSSSEGDMQKMNCCRDCSSKYESTGRKETSNTPDSAFPQVFMSNEMLGDLQGMKWNEHSPKQSANSTIKFDSEESDENRSIWEVETTLTLGRSSMSNVHENNRIPNKR</sequence>
<evidence type="ECO:0000256" key="4">
    <source>
        <dbReference type="SAM" id="MobiDB-lite"/>
    </source>
</evidence>
<evidence type="ECO:0000256" key="1">
    <source>
        <dbReference type="ARBA" id="ARBA00008675"/>
    </source>
</evidence>
<proteinExistence type="inferred from homology"/>
<evidence type="ECO:0000313" key="7">
    <source>
        <dbReference type="Proteomes" id="UP000824469"/>
    </source>
</evidence>
<organism evidence="6 7">
    <name type="scientific">Taxus chinensis</name>
    <name type="common">Chinese yew</name>
    <name type="synonym">Taxus wallichiana var. chinensis</name>
    <dbReference type="NCBI Taxonomy" id="29808"/>
    <lineage>
        <taxon>Eukaryota</taxon>
        <taxon>Viridiplantae</taxon>
        <taxon>Streptophyta</taxon>
        <taxon>Embryophyta</taxon>
        <taxon>Tracheophyta</taxon>
        <taxon>Spermatophyta</taxon>
        <taxon>Pinopsida</taxon>
        <taxon>Pinidae</taxon>
        <taxon>Conifers II</taxon>
        <taxon>Cupressales</taxon>
        <taxon>Taxaceae</taxon>
        <taxon>Taxus</taxon>
    </lineage>
</organism>
<dbReference type="Pfam" id="PF23569">
    <property type="entry name" value="NBD_SMAX1"/>
    <property type="match status" value="1"/>
</dbReference>
<feature type="domain" description="Clp R" evidence="5">
    <location>
        <begin position="5"/>
        <end position="169"/>
    </location>
</feature>
<comment type="caution">
    <text evidence="6">The sequence shown here is derived from an EMBL/GenBank/DDBJ whole genome shotgun (WGS) entry which is preliminary data.</text>
</comment>
<keyword evidence="7" id="KW-1185">Reference proteome</keyword>
<dbReference type="OMA" id="WRALEMC"/>
<feature type="region of interest" description="Disordered" evidence="4">
    <location>
        <begin position="163"/>
        <end position="188"/>
    </location>
</feature>
<dbReference type="AlphaFoldDB" id="A0AA38C2M6"/>
<accession>A0AA38C2M6</accession>
<dbReference type="PROSITE" id="PS51903">
    <property type="entry name" value="CLP_R"/>
    <property type="match status" value="1"/>
</dbReference>
<comment type="similarity">
    <text evidence="1">Belongs to the ClpA/ClpB family.</text>
</comment>